<proteinExistence type="predicted"/>
<dbReference type="EMBL" id="CFOE01000201">
    <property type="protein sequence ID" value="CFE39421.1"/>
    <property type="molecule type" value="Genomic_DNA"/>
</dbReference>
<dbReference type="EMBL" id="CHKL01000764">
    <property type="protein sequence ID" value="COX28367.1"/>
    <property type="molecule type" value="Genomic_DNA"/>
</dbReference>
<dbReference type="EMBL" id="CGCX01000949">
    <property type="protein sequence ID" value="CFR86100.1"/>
    <property type="molecule type" value="Genomic_DNA"/>
</dbReference>
<evidence type="ECO:0000313" key="6">
    <source>
        <dbReference type="EMBL" id="COX28367.1"/>
    </source>
</evidence>
<dbReference type="Proteomes" id="UP000046680">
    <property type="component" value="Unassembled WGS sequence"/>
</dbReference>
<organism evidence="3 7">
    <name type="scientific">Mycobacterium tuberculosis</name>
    <dbReference type="NCBI Taxonomy" id="1773"/>
    <lineage>
        <taxon>Bacteria</taxon>
        <taxon>Bacillati</taxon>
        <taxon>Actinomycetota</taxon>
        <taxon>Actinomycetes</taxon>
        <taxon>Mycobacteriales</taxon>
        <taxon>Mycobacteriaceae</taxon>
        <taxon>Mycobacterium</taxon>
        <taxon>Mycobacterium tuberculosis complex</taxon>
    </lineage>
</organism>
<name>A0A655E334_MYCTX</name>
<protein>
    <submittedName>
        <fullName evidence="3">Uncharacterized protein</fullName>
    </submittedName>
</protein>
<evidence type="ECO:0000313" key="7">
    <source>
        <dbReference type="Proteomes" id="UP000046680"/>
    </source>
</evidence>
<evidence type="ECO:0000313" key="11">
    <source>
        <dbReference type="Proteomes" id="UP000049023"/>
    </source>
</evidence>
<evidence type="ECO:0000313" key="10">
    <source>
        <dbReference type="Proteomes" id="UP000048600"/>
    </source>
</evidence>
<evidence type="ECO:0000313" key="1">
    <source>
        <dbReference type="EMBL" id="CFE39421.1"/>
    </source>
</evidence>
<dbReference type="Proteomes" id="UP000048289">
    <property type="component" value="Unassembled WGS sequence"/>
</dbReference>
<dbReference type="Proteomes" id="UP000050164">
    <property type="component" value="Unassembled WGS sequence"/>
</dbReference>
<dbReference type="EMBL" id="CNFT01000323">
    <property type="protein sequence ID" value="CKR53267.1"/>
    <property type="molecule type" value="Genomic_DNA"/>
</dbReference>
<evidence type="ECO:0000313" key="4">
    <source>
        <dbReference type="EMBL" id="CKR53267.1"/>
    </source>
</evidence>
<dbReference type="Proteomes" id="UP000049023">
    <property type="component" value="Unassembled WGS sequence"/>
</dbReference>
<evidence type="ECO:0000313" key="2">
    <source>
        <dbReference type="EMBL" id="CFE70305.1"/>
    </source>
</evidence>
<evidence type="ECO:0000313" key="5">
    <source>
        <dbReference type="EMBL" id="CKR95367.1"/>
    </source>
</evidence>
<evidence type="ECO:0000313" key="12">
    <source>
        <dbReference type="Proteomes" id="UP000050164"/>
    </source>
</evidence>
<sequence length="324" mass="35374">MPHQIRVAAIERRVQPGLCFLVGSGADQADQLAVDQVHAVEPFQRQVATQKAGGAGQQYGAHLGARCRQVRGCGQGGSVDELVQREVAGVHFRRGATVYRGEAGSPDAGARCFDVVGQGPQVACRADNDTHRHVDAEDLVQQVGQRQRRERVTTQVGEVRVRPHIRSGRAQQRSRGTAQRRKHRRIGTALPQLAQLVGLAIGQLGIEPLETFAIELLQLRACQLADAGEQAVLQGERRGFDDEVAWNLVGLQAGRPRYLLQGLADHGLEILDAMARKRVPGRDNHRQRVGPGTVAVDEDLSDQRAVAEHRLELRHGDELALGEL</sequence>
<gene>
    <name evidence="3" type="ORF">ERS007657_02462</name>
    <name evidence="1" type="ORF">ERS007681_01801</name>
    <name evidence="2" type="ORF">ERS007688_03598</name>
    <name evidence="6" type="ORF">ERS007741_04120</name>
    <name evidence="4" type="ORF">ERS027659_01648</name>
    <name evidence="5" type="ORF">ERS027661_02377</name>
</gene>
<dbReference type="AlphaFoldDB" id="A0A655E334"/>
<accession>A0A655E334</accession>
<evidence type="ECO:0000313" key="3">
    <source>
        <dbReference type="EMBL" id="CFR86100.1"/>
    </source>
</evidence>
<dbReference type="Proteomes" id="UP000048600">
    <property type="component" value="Unassembled WGS sequence"/>
</dbReference>
<reference evidence="7 8" key="1">
    <citation type="submission" date="2015-03" db="EMBL/GenBank/DDBJ databases">
        <authorList>
            <consortium name="Pathogen Informatics"/>
        </authorList>
    </citation>
    <scope>NUCLEOTIDE SEQUENCE [LARGE SCALE GENOMIC DNA]</scope>
    <source>
        <strain evidence="4 12">Bir 185</strain>
        <strain evidence="5 11">Bir 187</strain>
        <strain evidence="3 7">C09601061</strain>
        <strain evidence="1 9">G09901357</strain>
        <strain evidence="2 8">H09601792</strain>
        <strain evidence="6 10">P00601463</strain>
    </source>
</reference>
<dbReference type="Proteomes" id="UP000046947">
    <property type="component" value="Unassembled WGS sequence"/>
</dbReference>
<dbReference type="EMBL" id="CNFU01000496">
    <property type="protein sequence ID" value="CKR95367.1"/>
    <property type="molecule type" value="Genomic_DNA"/>
</dbReference>
<evidence type="ECO:0000313" key="8">
    <source>
        <dbReference type="Proteomes" id="UP000046947"/>
    </source>
</evidence>
<dbReference type="EMBL" id="CFOH01000813">
    <property type="protein sequence ID" value="CFE70305.1"/>
    <property type="molecule type" value="Genomic_DNA"/>
</dbReference>
<evidence type="ECO:0000313" key="9">
    <source>
        <dbReference type="Proteomes" id="UP000048289"/>
    </source>
</evidence>